<dbReference type="InterPro" id="IPR000477">
    <property type="entry name" value="RT_dom"/>
</dbReference>
<proteinExistence type="inferred from homology"/>
<dbReference type="CDD" id="cd01650">
    <property type="entry name" value="RT_nLTR_like"/>
    <property type="match status" value="1"/>
</dbReference>
<dbReference type="Gene3D" id="3.30.70.270">
    <property type="match status" value="1"/>
</dbReference>
<dbReference type="Pfam" id="PF07686">
    <property type="entry name" value="V-set"/>
    <property type="match status" value="1"/>
</dbReference>
<feature type="domain" description="Ig-like" evidence="4">
    <location>
        <begin position="411"/>
        <end position="524"/>
    </location>
</feature>
<dbReference type="PROSITE" id="PS50878">
    <property type="entry name" value="RT_POL"/>
    <property type="match status" value="1"/>
</dbReference>
<dbReference type="SMART" id="SM00406">
    <property type="entry name" value="IGv"/>
    <property type="match status" value="1"/>
</dbReference>
<dbReference type="SUPFAM" id="SSF48726">
    <property type="entry name" value="Immunoglobulin"/>
    <property type="match status" value="1"/>
</dbReference>
<organism evidence="6 7">
    <name type="scientific">Electrophorus voltai</name>
    <dbReference type="NCBI Taxonomy" id="2609070"/>
    <lineage>
        <taxon>Eukaryota</taxon>
        <taxon>Metazoa</taxon>
        <taxon>Chordata</taxon>
        <taxon>Craniata</taxon>
        <taxon>Vertebrata</taxon>
        <taxon>Euteleostomi</taxon>
        <taxon>Actinopterygii</taxon>
        <taxon>Neopterygii</taxon>
        <taxon>Teleostei</taxon>
        <taxon>Ostariophysi</taxon>
        <taxon>Gymnotiformes</taxon>
        <taxon>Gymnotoidei</taxon>
        <taxon>Gymnotidae</taxon>
        <taxon>Electrophorus</taxon>
    </lineage>
</organism>
<dbReference type="InterPro" id="IPR043128">
    <property type="entry name" value="Rev_trsase/Diguanyl_cyclase"/>
</dbReference>
<dbReference type="InterPro" id="IPR013106">
    <property type="entry name" value="Ig_V-set"/>
</dbReference>
<evidence type="ECO:0000256" key="2">
    <source>
        <dbReference type="ARBA" id="ARBA00012180"/>
    </source>
</evidence>
<evidence type="ECO:0000259" key="5">
    <source>
        <dbReference type="PROSITE" id="PS50878"/>
    </source>
</evidence>
<name>A0AAD8YX12_9TELE</name>
<accession>A0AAD8YX12</accession>
<dbReference type="Gene3D" id="2.60.40.10">
    <property type="entry name" value="Immunoglobulins"/>
    <property type="match status" value="1"/>
</dbReference>
<dbReference type="FunFam" id="2.60.40.10:FF:001495">
    <property type="entry name" value="Si:dkey-234i14.13"/>
    <property type="match status" value="1"/>
</dbReference>
<dbReference type="SMART" id="SM00409">
    <property type="entry name" value="IG"/>
    <property type="match status" value="1"/>
</dbReference>
<evidence type="ECO:0000256" key="3">
    <source>
        <dbReference type="SAM" id="MobiDB-lite"/>
    </source>
</evidence>
<reference evidence="6" key="1">
    <citation type="submission" date="2023-03" db="EMBL/GenBank/DDBJ databases">
        <title>Electrophorus voltai genome.</title>
        <authorList>
            <person name="Bian C."/>
        </authorList>
    </citation>
    <scope>NUCLEOTIDE SEQUENCE</scope>
    <source>
        <strain evidence="6">CB-2022</strain>
        <tissue evidence="6">Muscle</tissue>
    </source>
</reference>
<evidence type="ECO:0000313" key="7">
    <source>
        <dbReference type="Proteomes" id="UP001239994"/>
    </source>
</evidence>
<gene>
    <name evidence="6" type="ORF">P4O66_002665</name>
</gene>
<dbReference type="EC" id="3.1.26.4" evidence="2"/>
<dbReference type="GO" id="GO:0004523">
    <property type="term" value="F:RNA-DNA hybrid ribonuclease activity"/>
    <property type="evidence" value="ECO:0007669"/>
    <property type="project" value="UniProtKB-EC"/>
</dbReference>
<evidence type="ECO:0000256" key="1">
    <source>
        <dbReference type="ARBA" id="ARBA00010879"/>
    </source>
</evidence>
<evidence type="ECO:0000259" key="4">
    <source>
        <dbReference type="PROSITE" id="PS50835"/>
    </source>
</evidence>
<protein>
    <recommendedName>
        <fullName evidence="2">ribonuclease H</fullName>
        <ecNumber evidence="2">3.1.26.4</ecNumber>
    </recommendedName>
</protein>
<dbReference type="InterPro" id="IPR043502">
    <property type="entry name" value="DNA/RNA_pol_sf"/>
</dbReference>
<sequence>MDKYKSAAYGVRRAVREAKRRFGKKLETQFQQSGSRSLWQGLRTITDYRSPPSRLMSAGESLANELNTFFARFEATSSSANASSTNANGASANSASANSANANSTNANGASANGTIGAANGTCTGPTIEQRPLIITESDVRRVFKRVNTRKAMGPDGICGRVLKACADQLAPVFTDIFNLSLTLGIVPSSFKRSTIVHVPKKPRPSDLNDYRPVALTSVVMKCFEKLVRDFITSSLPASMDPLQFAYRHNRSTDDVIAHLLHTTLTHLDEGRGNYVKMLFVDYSSAFNTIIPSLLTTKLGDLGLHTSLCNWISNFLTDRPQSVRVGNCSSTTLTLSTGAPQGCVLSPLLYSLYTYDCTATSSSNIIVKFADDTAVVGLISDNDERAYLEEIKHLENWCQENNLLLNFRSRGQVTVTQDSVKSALPGDTVTISCRTNPAVYGNCGPSGVSYDCLAWYLQKPGEAPKLLIYWATSLQSGIPARFSGSGSGSDFTLTIRGVQTEDAGDYYCQSYHSGVPAIIQKALDQILQGLLNIHCYLGDILVTGRTDAEHTEHLDAVLACTLPVSSSGIGYETQADPTSSAVLMLDMQGITWTPEIFRVNSVPDQLPLKRSGIPDSYLNRAEHLVKVLLRWIMSPPAVQVGGSLSLQLHQHHLTFVPLMVECVVLDCVVLDPWFCSLVLLRVLFSSLLVILCVLKD</sequence>
<dbReference type="InterPro" id="IPR007110">
    <property type="entry name" value="Ig-like_dom"/>
</dbReference>
<dbReference type="InterPro" id="IPR036179">
    <property type="entry name" value="Ig-like_dom_sf"/>
</dbReference>
<dbReference type="Pfam" id="PF00078">
    <property type="entry name" value="RVT_1"/>
    <property type="match status" value="1"/>
</dbReference>
<dbReference type="InterPro" id="IPR013783">
    <property type="entry name" value="Ig-like_fold"/>
</dbReference>
<dbReference type="Proteomes" id="UP001239994">
    <property type="component" value="Unassembled WGS sequence"/>
</dbReference>
<feature type="region of interest" description="Disordered" evidence="3">
    <location>
        <begin position="81"/>
        <end position="105"/>
    </location>
</feature>
<evidence type="ECO:0000313" key="6">
    <source>
        <dbReference type="EMBL" id="KAK1788587.1"/>
    </source>
</evidence>
<comment type="similarity">
    <text evidence="1">Belongs to the beta type-B retroviral polymerase family. HERV class-II K(HML-2) pol subfamily.</text>
</comment>
<dbReference type="AlphaFoldDB" id="A0AAD8YX12"/>
<dbReference type="PANTHER" id="PTHR47510">
    <property type="entry name" value="REVERSE TRANSCRIPTASE DOMAIN-CONTAINING PROTEIN"/>
    <property type="match status" value="1"/>
</dbReference>
<dbReference type="EMBL" id="JAROKS010000022">
    <property type="protein sequence ID" value="KAK1788587.1"/>
    <property type="molecule type" value="Genomic_DNA"/>
</dbReference>
<dbReference type="SUPFAM" id="SSF56672">
    <property type="entry name" value="DNA/RNA polymerases"/>
    <property type="match status" value="2"/>
</dbReference>
<feature type="domain" description="Reverse transcriptase" evidence="5">
    <location>
        <begin position="180"/>
        <end position="429"/>
    </location>
</feature>
<comment type="caution">
    <text evidence="6">The sequence shown here is derived from an EMBL/GenBank/DDBJ whole genome shotgun (WGS) entry which is preliminary data.</text>
</comment>
<dbReference type="InterPro" id="IPR003599">
    <property type="entry name" value="Ig_sub"/>
</dbReference>
<dbReference type="PROSITE" id="PS50835">
    <property type="entry name" value="IG_LIKE"/>
    <property type="match status" value="1"/>
</dbReference>
<keyword evidence="7" id="KW-1185">Reference proteome</keyword>
<dbReference type="PANTHER" id="PTHR47510:SF3">
    <property type="entry name" value="ENDO_EXONUCLEASE_PHOSPHATASE DOMAIN-CONTAINING PROTEIN"/>
    <property type="match status" value="1"/>
</dbReference>